<comment type="caution">
    <text evidence="1">The sequence shown here is derived from an EMBL/GenBank/DDBJ whole genome shotgun (WGS) entry which is preliminary data.</text>
</comment>
<sequence>MKSFNRNEWINYLRYTKVIEWGKIEEDRGWEAVCIVTLPTRLIFPNVELIEWLEETIGRSNVIWNYWLEFENEIDAMAFKLRWI</sequence>
<name>A0A0F9N7T2_9ZZZZ</name>
<dbReference type="AlphaFoldDB" id="A0A0F9N7T2"/>
<organism evidence="1">
    <name type="scientific">marine sediment metagenome</name>
    <dbReference type="NCBI Taxonomy" id="412755"/>
    <lineage>
        <taxon>unclassified sequences</taxon>
        <taxon>metagenomes</taxon>
        <taxon>ecological metagenomes</taxon>
    </lineage>
</organism>
<reference evidence="1" key="1">
    <citation type="journal article" date="2015" name="Nature">
        <title>Complex archaea that bridge the gap between prokaryotes and eukaryotes.</title>
        <authorList>
            <person name="Spang A."/>
            <person name="Saw J.H."/>
            <person name="Jorgensen S.L."/>
            <person name="Zaremba-Niedzwiedzka K."/>
            <person name="Martijn J."/>
            <person name="Lind A.E."/>
            <person name="van Eijk R."/>
            <person name="Schleper C."/>
            <person name="Guy L."/>
            <person name="Ettema T.J."/>
        </authorList>
    </citation>
    <scope>NUCLEOTIDE SEQUENCE</scope>
</reference>
<evidence type="ECO:0000313" key="1">
    <source>
        <dbReference type="EMBL" id="KKN07907.1"/>
    </source>
</evidence>
<accession>A0A0F9N7T2</accession>
<gene>
    <name evidence="1" type="ORF">LCGC14_1062420</name>
</gene>
<proteinExistence type="predicted"/>
<protein>
    <submittedName>
        <fullName evidence="1">Uncharacterized protein</fullName>
    </submittedName>
</protein>
<dbReference type="EMBL" id="LAZR01004516">
    <property type="protein sequence ID" value="KKN07907.1"/>
    <property type="molecule type" value="Genomic_DNA"/>
</dbReference>